<keyword evidence="7" id="KW-0862">Zinc</keyword>
<feature type="coiled-coil region" evidence="11">
    <location>
        <begin position="217"/>
        <end position="449"/>
    </location>
</feature>
<dbReference type="Proteomes" id="UP000494106">
    <property type="component" value="Unassembled WGS sequence"/>
</dbReference>
<keyword evidence="4" id="KW-0963">Cytoplasm</keyword>
<accession>A0A8S1APY2</accession>
<dbReference type="GO" id="GO:0008270">
    <property type="term" value="F:zinc ion binding"/>
    <property type="evidence" value="ECO:0007669"/>
    <property type="project" value="UniProtKB-KW"/>
</dbReference>
<dbReference type="GO" id="GO:0005737">
    <property type="term" value="C:cytoplasm"/>
    <property type="evidence" value="ECO:0007669"/>
    <property type="project" value="TreeGrafter"/>
</dbReference>
<dbReference type="AlphaFoldDB" id="A0A8S1APY2"/>
<feature type="region of interest" description="Disordered" evidence="12">
    <location>
        <begin position="879"/>
        <end position="908"/>
    </location>
</feature>
<dbReference type="PROSITE" id="PS00028">
    <property type="entry name" value="ZINC_FINGER_C2H2_1"/>
    <property type="match status" value="1"/>
</dbReference>
<comment type="similarity">
    <text evidence="3">Belongs to the DZIP C2H2-type zinc-finger protein family.</text>
</comment>
<dbReference type="InterPro" id="IPR013087">
    <property type="entry name" value="Znf_C2H2_type"/>
</dbReference>
<keyword evidence="10" id="KW-0966">Cell projection</keyword>
<protein>
    <recommendedName>
        <fullName evidence="13">C2H2-type domain-containing protein</fullName>
    </recommendedName>
</protein>
<dbReference type="InterPro" id="IPR032714">
    <property type="entry name" value="DZIP1_N"/>
</dbReference>
<feature type="region of interest" description="Disordered" evidence="12">
    <location>
        <begin position="551"/>
        <end position="606"/>
    </location>
</feature>
<evidence type="ECO:0000256" key="9">
    <source>
        <dbReference type="ARBA" id="ARBA00023212"/>
    </source>
</evidence>
<dbReference type="Pfam" id="PF25977">
    <property type="entry name" value="DZIP1"/>
    <property type="match status" value="1"/>
</dbReference>
<comment type="subcellular location">
    <subcellularLocation>
        <location evidence="2">Cytoplasm</location>
        <location evidence="2">Cytoskeleton</location>
        <location evidence="2">Cilium basal body</location>
    </subcellularLocation>
    <subcellularLocation>
        <location evidence="1">Cytoplasm</location>
        <location evidence="1">Cytoskeleton</location>
        <location evidence="1">Microtubule organizing center</location>
        <location evidence="1">Centrosome</location>
        <location evidence="1">Centriole</location>
    </subcellularLocation>
</comment>
<organism evidence="14 15">
    <name type="scientific">Arctia plantaginis</name>
    <name type="common">Wood tiger moth</name>
    <name type="synonym">Phalaena plantaginis</name>
    <dbReference type="NCBI Taxonomy" id="874455"/>
    <lineage>
        <taxon>Eukaryota</taxon>
        <taxon>Metazoa</taxon>
        <taxon>Ecdysozoa</taxon>
        <taxon>Arthropoda</taxon>
        <taxon>Hexapoda</taxon>
        <taxon>Insecta</taxon>
        <taxon>Pterygota</taxon>
        <taxon>Neoptera</taxon>
        <taxon>Endopterygota</taxon>
        <taxon>Lepidoptera</taxon>
        <taxon>Glossata</taxon>
        <taxon>Ditrysia</taxon>
        <taxon>Noctuoidea</taxon>
        <taxon>Erebidae</taxon>
        <taxon>Arctiinae</taxon>
        <taxon>Arctia</taxon>
    </lineage>
</organism>
<evidence type="ECO:0000256" key="7">
    <source>
        <dbReference type="ARBA" id="ARBA00022833"/>
    </source>
</evidence>
<evidence type="ECO:0000256" key="3">
    <source>
        <dbReference type="ARBA" id="ARBA00009131"/>
    </source>
</evidence>
<evidence type="ECO:0000256" key="8">
    <source>
        <dbReference type="ARBA" id="ARBA00023054"/>
    </source>
</evidence>
<dbReference type="EMBL" id="CADEBC010000534">
    <property type="protein sequence ID" value="CAB3248491.1"/>
    <property type="molecule type" value="Genomic_DNA"/>
</dbReference>
<proteinExistence type="inferred from homology"/>
<gene>
    <name evidence="14" type="ORF">APLA_LOCUS11748</name>
</gene>
<reference evidence="14 15" key="1">
    <citation type="submission" date="2020-04" db="EMBL/GenBank/DDBJ databases">
        <authorList>
            <person name="Wallbank WR R."/>
            <person name="Pardo Diaz C."/>
            <person name="Kozak K."/>
            <person name="Martin S."/>
            <person name="Jiggins C."/>
            <person name="Moest M."/>
            <person name="Warren A I."/>
            <person name="Byers J.R.P. K."/>
            <person name="Montejo-Kovacevich G."/>
            <person name="Yen C E."/>
        </authorList>
    </citation>
    <scope>NUCLEOTIDE SEQUENCE [LARGE SCALE GENOMIC DNA]</scope>
</reference>
<evidence type="ECO:0000313" key="14">
    <source>
        <dbReference type="EMBL" id="CAB3248491.1"/>
    </source>
</evidence>
<keyword evidence="6" id="KW-0863">Zinc-finger</keyword>
<feature type="region of interest" description="Disordered" evidence="12">
    <location>
        <begin position="784"/>
        <end position="851"/>
    </location>
</feature>
<feature type="coiled-coil region" evidence="11">
    <location>
        <begin position="112"/>
        <end position="139"/>
    </location>
</feature>
<dbReference type="InterPro" id="IPR058883">
    <property type="entry name" value="DZIP1_dom"/>
</dbReference>
<feature type="domain" description="C2H2-type" evidence="13">
    <location>
        <begin position="183"/>
        <end position="204"/>
    </location>
</feature>
<evidence type="ECO:0000259" key="13">
    <source>
        <dbReference type="PROSITE" id="PS00028"/>
    </source>
</evidence>
<dbReference type="InterPro" id="IPR051241">
    <property type="entry name" value="DZIP_RILPL"/>
</dbReference>
<evidence type="ECO:0000256" key="10">
    <source>
        <dbReference type="ARBA" id="ARBA00023273"/>
    </source>
</evidence>
<dbReference type="GO" id="GO:0005814">
    <property type="term" value="C:centriole"/>
    <property type="evidence" value="ECO:0007669"/>
    <property type="project" value="UniProtKB-SubCell"/>
</dbReference>
<feature type="compositionally biased region" description="Polar residues" evidence="12">
    <location>
        <begin position="823"/>
        <end position="835"/>
    </location>
</feature>
<dbReference type="GO" id="GO:0036064">
    <property type="term" value="C:ciliary basal body"/>
    <property type="evidence" value="ECO:0007669"/>
    <property type="project" value="TreeGrafter"/>
</dbReference>
<evidence type="ECO:0000256" key="2">
    <source>
        <dbReference type="ARBA" id="ARBA00004120"/>
    </source>
</evidence>
<name>A0A8S1APY2_ARCPL</name>
<comment type="caution">
    <text evidence="14">The sequence shown here is derived from an EMBL/GenBank/DDBJ whole genome shotgun (WGS) entry which is preliminary data.</text>
</comment>
<dbReference type="GO" id="GO:0060271">
    <property type="term" value="P:cilium assembly"/>
    <property type="evidence" value="ECO:0007669"/>
    <property type="project" value="TreeGrafter"/>
</dbReference>
<dbReference type="OrthoDB" id="515971at2759"/>
<evidence type="ECO:0000256" key="1">
    <source>
        <dbReference type="ARBA" id="ARBA00004114"/>
    </source>
</evidence>
<feature type="compositionally biased region" description="Polar residues" evidence="12">
    <location>
        <begin position="567"/>
        <end position="576"/>
    </location>
</feature>
<evidence type="ECO:0000256" key="5">
    <source>
        <dbReference type="ARBA" id="ARBA00022723"/>
    </source>
</evidence>
<evidence type="ECO:0000256" key="4">
    <source>
        <dbReference type="ARBA" id="ARBA00022490"/>
    </source>
</evidence>
<feature type="compositionally biased region" description="Basic residues" evidence="12">
    <location>
        <begin position="580"/>
        <end position="596"/>
    </location>
</feature>
<keyword evidence="9" id="KW-0206">Cytoskeleton</keyword>
<evidence type="ECO:0000256" key="12">
    <source>
        <dbReference type="SAM" id="MobiDB-lite"/>
    </source>
</evidence>
<dbReference type="PANTHER" id="PTHR21502:SF3">
    <property type="entry name" value="CILIUM ASSEMBLY PROTEIN DZIP1L"/>
    <property type="match status" value="1"/>
</dbReference>
<keyword evidence="5" id="KW-0479">Metal-binding</keyword>
<evidence type="ECO:0000313" key="15">
    <source>
        <dbReference type="Proteomes" id="UP000494106"/>
    </source>
</evidence>
<dbReference type="PANTHER" id="PTHR21502">
    <property type="entry name" value="ZINC FINGER PROTEIN DZIP1"/>
    <property type="match status" value="1"/>
</dbReference>
<sequence>MACKASFELHHHFPKLAEEAGFTFNTHRPRIHIDWNKIRLIDIDSLVKERKFYVIEQHLNDILDCVFESEFDVRILDEGVMKIFRLAQLAVEYQQFCRHYLDRSVYVLRDEVTSLAQELNACKKDLREKDDELRRLRKRIRHPMKTTLPYGNDNIATMILKTLSQKGDIFPLPTNDIMQYNKCHYCDKVFLNQLYLKSHISRRHGNVIESPQKDIHQNSLNNENTKLSAEVTELKNKIKEMEIVIANTTNQVNNHLSVAETKIATISVSESVNKNNNINEIKKEMKDAEVSTSNEEYLINKIEEWKKEEYANYNKEMNKLRSQIMETISTIKDNDSKNLVSIEPNEIKQLHETIKQQGDEILALTKQLNDSRMRAEKENTNRNKEYEAQVSFWSNRAEDQSKQYELLLQKLNDVANDAKESRNLAETEKERAEQLKALLQQSLDSKRHEHVESNDDVVPLEKITHNSNVRIKALKLSKNIKGNQLEKERDSLEKLHQKAQELLNIASVTSSSSDTSSIDHLKPIQRKDLSPEDITTRFGKASKVLNSDIVNKSKISENKPQKPPNTFPNKASNSVIKNGPKYKGKSKTKQSMKSLKRNGPNVLPGSPVKIVRAKITEEVNNRLVSAGVDIQKSRLPQNIFQKQRMQLHQLQELKSKKNPNHDKVRHQILTFLDSSTMGFKKEATQVPDYISPTKVTKSLKNLSSVISNVKSKALSFVKLSDSQVKDKHKSQNAEVAKRALSLLKTPPGSASSSPVTTKRSPIKAYNISQNLPRDTNETVKINHKSKNMSMEEKKTPSPFNALQTSISSSGSEELSEGTDRKNYNTTSVQQSSKSIETLIKSPARRPSSAGVEYNQTVQKFTISNENLLRTQSATNLLPHINNLNNLPKAPPKPVVKPKENDNSSDDVESFSDVLEKNAFLNDNVENTAKQTKSVLKNASSTSSLNKKKVFFDMDAIQMKSVSASPSQSLTEKSDGNEKYELGIVNLDGEEWDISSIENEPLKNDTKIQNVTRTSPKIAELKKKIESQLARRNETQTAPVGRVDVLTGNLIKIASTGGGSNTSLGSSILDDSESIIGNHKTVVKPRRVTTKDDSDVEISEFSIDHIINKNESF</sequence>
<keyword evidence="15" id="KW-1185">Reference proteome</keyword>
<keyword evidence="8 11" id="KW-0175">Coiled coil</keyword>
<evidence type="ECO:0000256" key="6">
    <source>
        <dbReference type="ARBA" id="ARBA00022771"/>
    </source>
</evidence>
<evidence type="ECO:0000256" key="11">
    <source>
        <dbReference type="SAM" id="Coils"/>
    </source>
</evidence>
<dbReference type="Pfam" id="PF13815">
    <property type="entry name" value="Dzip-like_N"/>
    <property type="match status" value="1"/>
</dbReference>